<dbReference type="OrthoDB" id="651152at2759"/>
<dbReference type="Proteomes" id="UP001151287">
    <property type="component" value="Unassembled WGS sequence"/>
</dbReference>
<sequence length="448" mass="52144">MMRTQELEIDKMRNLPHDLILGILELSLSSMKARAAVQACMLFKGWNHLWPFFSCLDFDLSEFNSGDPIQDKQRFSCFVSTMLEHRKAPKVDKFGLACVNLCEEQYSLTITQWIMYALQHQVKVLELALCSWIGSLMTRWIHVAFDSLEELHLRLNDCSCLCHPVNMTTLSIFPRLQRLNLHSQRMMYGHFFKDLFSRCPFLKDLRLESFIVPYSSIIRAEHLERLSFKNCNLKYKVGTDRRVYLETKKINFSRLQKLFYQGKDLSFGWYIMVLISGCPLLEDLWLESFSVPFGSAICSPKLQNLTLKNCKNTDRFTKIVAPGLVSFCFIGLIEDAAPLVHKVGSISSLIHAKFSLHDNSFDSYFLERALRSLSYVKNLELCVNELTPSPQSPPYYPALYNLKSLSFCGHCSNYVIYMCKDMPNLEKISFWPYCQHSPWFFEVLILFR</sequence>
<name>A0A9Q0CIJ5_9POAL</name>
<keyword evidence="2" id="KW-1185">Reference proteome</keyword>
<evidence type="ECO:0000313" key="1">
    <source>
        <dbReference type="EMBL" id="KAJ1694312.1"/>
    </source>
</evidence>
<dbReference type="AlphaFoldDB" id="A0A9Q0CIJ5"/>
<evidence type="ECO:0000313" key="2">
    <source>
        <dbReference type="Proteomes" id="UP001151287"/>
    </source>
</evidence>
<evidence type="ECO:0008006" key="3">
    <source>
        <dbReference type="Google" id="ProtNLM"/>
    </source>
</evidence>
<dbReference type="InterPro" id="IPR032675">
    <property type="entry name" value="LRR_dom_sf"/>
</dbReference>
<reference evidence="1" key="1">
    <citation type="journal article" date="2022" name="Cell">
        <title>Repeat-based holocentromeres influence genome architecture and karyotype evolution.</title>
        <authorList>
            <person name="Hofstatter P.G."/>
            <person name="Thangavel G."/>
            <person name="Lux T."/>
            <person name="Neumann P."/>
            <person name="Vondrak T."/>
            <person name="Novak P."/>
            <person name="Zhang M."/>
            <person name="Costa L."/>
            <person name="Castellani M."/>
            <person name="Scott A."/>
            <person name="Toegelov H."/>
            <person name="Fuchs J."/>
            <person name="Mata-Sucre Y."/>
            <person name="Dias Y."/>
            <person name="Vanzela A.L.L."/>
            <person name="Huettel B."/>
            <person name="Almeida C.C.S."/>
            <person name="Simkova H."/>
            <person name="Souza G."/>
            <person name="Pedrosa-Harand A."/>
            <person name="Macas J."/>
            <person name="Mayer K.F.X."/>
            <person name="Houben A."/>
            <person name="Marques A."/>
        </authorList>
    </citation>
    <scope>NUCLEOTIDE SEQUENCE</scope>
    <source>
        <strain evidence="1">RhyBre1mFocal</strain>
    </source>
</reference>
<dbReference type="EMBL" id="JAMQYH010000003">
    <property type="protein sequence ID" value="KAJ1694312.1"/>
    <property type="molecule type" value="Genomic_DNA"/>
</dbReference>
<dbReference type="PANTHER" id="PTHR34223">
    <property type="entry name" value="OS11G0201299 PROTEIN"/>
    <property type="match status" value="1"/>
</dbReference>
<protein>
    <recommendedName>
        <fullName evidence="3">F-box domain-containing protein</fullName>
    </recommendedName>
</protein>
<comment type="caution">
    <text evidence="1">The sequence shown here is derived from an EMBL/GenBank/DDBJ whole genome shotgun (WGS) entry which is preliminary data.</text>
</comment>
<dbReference type="Gene3D" id="3.80.10.10">
    <property type="entry name" value="Ribonuclease Inhibitor"/>
    <property type="match status" value="1"/>
</dbReference>
<proteinExistence type="predicted"/>
<organism evidence="1 2">
    <name type="scientific">Rhynchospora breviuscula</name>
    <dbReference type="NCBI Taxonomy" id="2022672"/>
    <lineage>
        <taxon>Eukaryota</taxon>
        <taxon>Viridiplantae</taxon>
        <taxon>Streptophyta</taxon>
        <taxon>Embryophyta</taxon>
        <taxon>Tracheophyta</taxon>
        <taxon>Spermatophyta</taxon>
        <taxon>Magnoliopsida</taxon>
        <taxon>Liliopsida</taxon>
        <taxon>Poales</taxon>
        <taxon>Cyperaceae</taxon>
        <taxon>Cyperoideae</taxon>
        <taxon>Rhynchosporeae</taxon>
        <taxon>Rhynchospora</taxon>
    </lineage>
</organism>
<accession>A0A9Q0CIJ5</accession>
<dbReference type="InterPro" id="IPR053197">
    <property type="entry name" value="F-box_SCFL_complex_component"/>
</dbReference>
<dbReference type="SUPFAM" id="SSF52047">
    <property type="entry name" value="RNI-like"/>
    <property type="match status" value="1"/>
</dbReference>
<dbReference type="PANTHER" id="PTHR34223:SF51">
    <property type="entry name" value="OS06G0556300 PROTEIN"/>
    <property type="match status" value="1"/>
</dbReference>
<gene>
    <name evidence="1" type="ORF">LUZ63_011010</name>
</gene>